<gene>
    <name evidence="1" type="primary">CGI_10006815</name>
</gene>
<dbReference type="AlphaFoldDB" id="A0A1A8NFF5"/>
<name>A0A1A8NFF5_9TELE</name>
<feature type="non-terminal residue" evidence="1">
    <location>
        <position position="117"/>
    </location>
</feature>
<reference evidence="1" key="2">
    <citation type="submission" date="2016-06" db="EMBL/GenBank/DDBJ databases">
        <title>The genome of a short-lived fish provides insights into sex chromosome evolution and the genetic control of aging.</title>
        <authorList>
            <person name="Reichwald K."/>
            <person name="Felder M."/>
            <person name="Petzold A."/>
            <person name="Koch P."/>
            <person name="Groth M."/>
            <person name="Platzer M."/>
        </authorList>
    </citation>
    <scope>NUCLEOTIDE SEQUENCE</scope>
    <source>
        <tissue evidence="1">Brain</tissue>
    </source>
</reference>
<accession>A0A1A8NFF5</accession>
<feature type="non-terminal residue" evidence="1">
    <location>
        <position position="1"/>
    </location>
</feature>
<dbReference type="EMBL" id="HAEH01001887">
    <property type="protein sequence ID" value="SBR67800.1"/>
    <property type="molecule type" value="Transcribed_RNA"/>
</dbReference>
<sequence>WSRPKPPDVSTIHDSLSDREADFSVEGVQQMASCDEETIPQEKERASAIVHTVDIDEDTYNNRQNSVIDWDDTLDATWTPNTEIHSLSSSDENDEFAFSEDEIPAEEEAEDLDCGIC</sequence>
<protein>
    <submittedName>
        <fullName evidence="1">Uncharacterized protein</fullName>
    </submittedName>
</protein>
<reference evidence="1" key="1">
    <citation type="submission" date="2016-05" db="EMBL/GenBank/DDBJ databases">
        <authorList>
            <person name="Lavstsen T."/>
            <person name="Jespersen J.S."/>
        </authorList>
    </citation>
    <scope>NUCLEOTIDE SEQUENCE</scope>
    <source>
        <tissue evidence="1">Brain</tissue>
    </source>
</reference>
<proteinExistence type="predicted"/>
<evidence type="ECO:0000313" key="1">
    <source>
        <dbReference type="EMBL" id="SBR67800.1"/>
    </source>
</evidence>
<organism evidence="1">
    <name type="scientific">Nothobranchius rachovii</name>
    <name type="common">bluefin notho</name>
    <dbReference type="NCBI Taxonomy" id="451742"/>
    <lineage>
        <taxon>Eukaryota</taxon>
        <taxon>Metazoa</taxon>
        <taxon>Chordata</taxon>
        <taxon>Craniata</taxon>
        <taxon>Vertebrata</taxon>
        <taxon>Euteleostomi</taxon>
        <taxon>Actinopterygii</taxon>
        <taxon>Neopterygii</taxon>
        <taxon>Teleostei</taxon>
        <taxon>Neoteleostei</taxon>
        <taxon>Acanthomorphata</taxon>
        <taxon>Ovalentaria</taxon>
        <taxon>Atherinomorphae</taxon>
        <taxon>Cyprinodontiformes</taxon>
        <taxon>Nothobranchiidae</taxon>
        <taxon>Nothobranchius</taxon>
    </lineage>
</organism>